<dbReference type="PROSITE" id="PS51257">
    <property type="entry name" value="PROKAR_LIPOPROTEIN"/>
    <property type="match status" value="1"/>
</dbReference>
<accession>A0AAV3T803</accession>
<dbReference type="EMBL" id="BAAADV010000001">
    <property type="protein sequence ID" value="GAA0667036.1"/>
    <property type="molecule type" value="Genomic_DNA"/>
</dbReference>
<dbReference type="Proteomes" id="UP001500420">
    <property type="component" value="Unassembled WGS sequence"/>
</dbReference>
<comment type="caution">
    <text evidence="2">The sequence shown here is derived from an EMBL/GenBank/DDBJ whole genome shotgun (WGS) entry which is preliminary data.</text>
</comment>
<evidence type="ECO:0000313" key="2">
    <source>
        <dbReference type="EMBL" id="GAA0667036.1"/>
    </source>
</evidence>
<sequence>MDRRRFISTLAATGATASLAGCSNPLSGDGSPPERDPENAVMDKLYTAVGELNTAALALGTVSSDIQNPADVEFDASEPRGRIETARAALDAAEEADSGSFETEIEQARTYADAIEAIVDAFVELLDGAAALSTLEGEFDPDALGAVEDALEESRDPLETAVSESEAASTAVENADADVLSELDAEIERVADAVSELVGFSQGLDGLSRGYRQLVDGVDDITTAQQGFDDENYDESGTAFENARSHFGDARSTFESGSEAAPDQLDDRFGRALERSDSLVALSGGYATLLDGMDDLETGRQQSENEEYAAAEESFAAAGTAFADADETFDMKPSPEGEFDARFDTAGCRSGHFVDAASSLEEAAAAAADGDFLTARNKREEGRQQVQEARNC</sequence>
<protein>
    <recommendedName>
        <fullName evidence="4">DUF5667 domain-containing protein</fullName>
    </recommendedName>
</protein>
<evidence type="ECO:0000256" key="1">
    <source>
        <dbReference type="SAM" id="MobiDB-lite"/>
    </source>
</evidence>
<evidence type="ECO:0000313" key="3">
    <source>
        <dbReference type="Proteomes" id="UP001500420"/>
    </source>
</evidence>
<organism evidence="2 3">
    <name type="scientific">Natronoarchaeum mannanilyticum</name>
    <dbReference type="NCBI Taxonomy" id="926360"/>
    <lineage>
        <taxon>Archaea</taxon>
        <taxon>Methanobacteriati</taxon>
        <taxon>Methanobacteriota</taxon>
        <taxon>Stenosarchaea group</taxon>
        <taxon>Halobacteria</taxon>
        <taxon>Halobacteriales</taxon>
        <taxon>Natronoarchaeaceae</taxon>
    </lineage>
</organism>
<dbReference type="RefSeq" id="WP_343772860.1">
    <property type="nucleotide sequence ID" value="NZ_BAAADV010000001.1"/>
</dbReference>
<reference evidence="2 3" key="1">
    <citation type="journal article" date="2019" name="Int. J. Syst. Evol. Microbiol.">
        <title>The Global Catalogue of Microorganisms (GCM) 10K type strain sequencing project: providing services to taxonomists for standard genome sequencing and annotation.</title>
        <authorList>
            <consortium name="The Broad Institute Genomics Platform"/>
            <consortium name="The Broad Institute Genome Sequencing Center for Infectious Disease"/>
            <person name="Wu L."/>
            <person name="Ma J."/>
        </authorList>
    </citation>
    <scope>NUCLEOTIDE SEQUENCE [LARGE SCALE GENOMIC DNA]</scope>
    <source>
        <strain evidence="2 3">JCM 16328</strain>
    </source>
</reference>
<proteinExistence type="predicted"/>
<dbReference type="AlphaFoldDB" id="A0AAV3T803"/>
<keyword evidence="3" id="KW-1185">Reference proteome</keyword>
<evidence type="ECO:0008006" key="4">
    <source>
        <dbReference type="Google" id="ProtNLM"/>
    </source>
</evidence>
<gene>
    <name evidence="2" type="ORF">GCM10009020_10570</name>
</gene>
<name>A0AAV3T803_9EURY</name>
<feature type="region of interest" description="Disordered" evidence="1">
    <location>
        <begin position="18"/>
        <end position="38"/>
    </location>
</feature>